<dbReference type="SMART" id="SM00301">
    <property type="entry name" value="DM"/>
    <property type="match status" value="2"/>
</dbReference>
<comment type="caution">
    <text evidence="7">The sequence shown here is derived from an EMBL/GenBank/DDBJ whole genome shotgun (WGS) entry which is preliminary data.</text>
</comment>
<feature type="DNA-binding region" description="DM" evidence="5">
    <location>
        <begin position="118"/>
        <end position="162"/>
    </location>
</feature>
<dbReference type="InterPro" id="IPR026607">
    <property type="entry name" value="DMRT"/>
</dbReference>
<dbReference type="PANTHER" id="PTHR12322">
    <property type="entry name" value="DOUBLESEX AND MAB-3 RELATED TRANSCRIPTION FACTOR DMRT"/>
    <property type="match status" value="1"/>
</dbReference>
<dbReference type="GO" id="GO:0005634">
    <property type="term" value="C:nucleus"/>
    <property type="evidence" value="ECO:0007669"/>
    <property type="project" value="UniProtKB-SubCell"/>
</dbReference>
<dbReference type="GO" id="GO:0046872">
    <property type="term" value="F:metal ion binding"/>
    <property type="evidence" value="ECO:0007669"/>
    <property type="project" value="UniProtKB-KW"/>
</dbReference>
<accession>A0A267F1D0</accession>
<feature type="domain" description="DM" evidence="6">
    <location>
        <begin position="118"/>
        <end position="162"/>
    </location>
</feature>
<dbReference type="InterPro" id="IPR001275">
    <property type="entry name" value="DM_DNA-bd"/>
</dbReference>
<organism evidence="7 8">
    <name type="scientific">Macrostomum lignano</name>
    <dbReference type="NCBI Taxonomy" id="282301"/>
    <lineage>
        <taxon>Eukaryota</taxon>
        <taxon>Metazoa</taxon>
        <taxon>Spiralia</taxon>
        <taxon>Lophotrochozoa</taxon>
        <taxon>Platyhelminthes</taxon>
        <taxon>Rhabditophora</taxon>
        <taxon>Macrostomorpha</taxon>
        <taxon>Macrostomida</taxon>
        <taxon>Macrostomidae</taxon>
        <taxon>Macrostomum</taxon>
    </lineage>
</organism>
<feature type="DNA-binding region" description="DM" evidence="5">
    <location>
        <begin position="47"/>
        <end position="94"/>
    </location>
</feature>
<sequence length="393" mass="44567">MEETGFKSLGAADSRSFIATNHLVGKKSGSSAASSVAGAANRKQYFCRKCKSHGICISVKGHKRQCQYKDCNCPKCMLVDHGRQIVAKQISNYRKQRSEDILEQAKGKVVLIGDFPHCRRCRNHNKMQLWKGHKKTCPFANCICEKCELIALRKSNDKTLREQTLALQQQHQILLKDESKLFEPRQMFYHCQQQHQQQQQQLLQHEQHHQEFLQHLPHDGEVNEGAAVKTESNESFEGSSTDAGNASLSSEYQMTAMQAAVAAVYQPQEQPAIHMNAAPYLDQFGEDAALAAPSSGLSPATGMANPSWAELAYSCPANAPEAYQQYYEQMRARYSSCHATDGYQQFPDVQQQQQQQQQYQHEHQHLQYHQEHLFTGTVLPYYSAGWQQQVAYP</sequence>
<dbReference type="InterPro" id="IPR036407">
    <property type="entry name" value="DM_DNA-bd_sf"/>
</dbReference>
<evidence type="ECO:0000256" key="1">
    <source>
        <dbReference type="ARBA" id="ARBA00022723"/>
    </source>
</evidence>
<comment type="subcellular location">
    <subcellularLocation>
        <location evidence="5">Nucleus</location>
    </subcellularLocation>
</comment>
<dbReference type="GO" id="GO:0000981">
    <property type="term" value="F:DNA-binding transcription factor activity, RNA polymerase II-specific"/>
    <property type="evidence" value="ECO:0007669"/>
    <property type="project" value="TreeGrafter"/>
</dbReference>
<evidence type="ECO:0000256" key="5">
    <source>
        <dbReference type="PROSITE-ProRule" id="PRU00070"/>
    </source>
</evidence>
<dbReference type="Pfam" id="PF00751">
    <property type="entry name" value="DM"/>
    <property type="match status" value="2"/>
</dbReference>
<evidence type="ECO:0000313" key="8">
    <source>
        <dbReference type="Proteomes" id="UP000215902"/>
    </source>
</evidence>
<dbReference type="PANTHER" id="PTHR12322:SF53">
    <property type="entry name" value="DOUBLESEX-MAB RELATED 11E"/>
    <property type="match status" value="1"/>
</dbReference>
<dbReference type="OrthoDB" id="6162476at2759"/>
<dbReference type="Gene3D" id="4.10.1040.10">
    <property type="entry name" value="DM DNA-binding domain"/>
    <property type="match status" value="2"/>
</dbReference>
<keyword evidence="1 5" id="KW-0479">Metal-binding</keyword>
<evidence type="ECO:0000256" key="4">
    <source>
        <dbReference type="ARBA" id="ARBA00023242"/>
    </source>
</evidence>
<keyword evidence="2 5" id="KW-0862">Zinc</keyword>
<dbReference type="Proteomes" id="UP000215902">
    <property type="component" value="Unassembled WGS sequence"/>
</dbReference>
<evidence type="ECO:0000256" key="2">
    <source>
        <dbReference type="ARBA" id="ARBA00022833"/>
    </source>
</evidence>
<reference evidence="7 8" key="1">
    <citation type="submission" date="2017-06" db="EMBL/GenBank/DDBJ databases">
        <title>A platform for efficient transgenesis in Macrostomum lignano, a flatworm model organism for stem cell research.</title>
        <authorList>
            <person name="Berezikov E."/>
        </authorList>
    </citation>
    <scope>NUCLEOTIDE SEQUENCE [LARGE SCALE GENOMIC DNA]</scope>
    <source>
        <strain evidence="7">DV1</strain>
        <tissue evidence="7">Whole organism</tissue>
    </source>
</reference>
<evidence type="ECO:0000259" key="6">
    <source>
        <dbReference type="PROSITE" id="PS50809"/>
    </source>
</evidence>
<dbReference type="GO" id="GO:0007548">
    <property type="term" value="P:sex differentiation"/>
    <property type="evidence" value="ECO:0007669"/>
    <property type="project" value="TreeGrafter"/>
</dbReference>
<dbReference type="PROSITE" id="PS50809">
    <property type="entry name" value="DM_2"/>
    <property type="match status" value="2"/>
</dbReference>
<evidence type="ECO:0000256" key="3">
    <source>
        <dbReference type="ARBA" id="ARBA00023125"/>
    </source>
</evidence>
<dbReference type="GO" id="GO:0000978">
    <property type="term" value="F:RNA polymerase II cis-regulatory region sequence-specific DNA binding"/>
    <property type="evidence" value="ECO:0007669"/>
    <property type="project" value="TreeGrafter"/>
</dbReference>
<protein>
    <recommendedName>
        <fullName evidence="6">DM domain-containing protein</fullName>
    </recommendedName>
</protein>
<dbReference type="SUPFAM" id="SSF82927">
    <property type="entry name" value="Cysteine-rich DNA binding domain, (DM domain)"/>
    <property type="match status" value="2"/>
</dbReference>
<proteinExistence type="predicted"/>
<dbReference type="PROSITE" id="PS40000">
    <property type="entry name" value="DM_1"/>
    <property type="match status" value="2"/>
</dbReference>
<keyword evidence="8" id="KW-1185">Reference proteome</keyword>
<dbReference type="AlphaFoldDB" id="A0A267F1D0"/>
<dbReference type="EMBL" id="NIVC01001472">
    <property type="protein sequence ID" value="PAA67585.1"/>
    <property type="molecule type" value="Genomic_DNA"/>
</dbReference>
<gene>
    <name evidence="7" type="ORF">BOX15_Mlig015551g2</name>
</gene>
<keyword evidence="4 5" id="KW-0539">Nucleus</keyword>
<keyword evidence="3 5" id="KW-0238">DNA-binding</keyword>
<feature type="domain" description="DM" evidence="6">
    <location>
        <begin position="47"/>
        <end position="94"/>
    </location>
</feature>
<name>A0A267F1D0_9PLAT</name>
<evidence type="ECO:0000313" key="7">
    <source>
        <dbReference type="EMBL" id="PAA67585.1"/>
    </source>
</evidence>
<dbReference type="STRING" id="282301.A0A267F1D0"/>